<protein>
    <submittedName>
        <fullName evidence="2">Uncharacterized protein</fullName>
    </submittedName>
</protein>
<organism evidence="2">
    <name type="scientific">Yersinia enterocolitica W22703</name>
    <dbReference type="NCBI Taxonomy" id="913028"/>
    <lineage>
        <taxon>Bacteria</taxon>
        <taxon>Pseudomonadati</taxon>
        <taxon>Pseudomonadota</taxon>
        <taxon>Gammaproteobacteria</taxon>
        <taxon>Enterobacterales</taxon>
        <taxon>Yersiniaceae</taxon>
        <taxon>Yersinia</taxon>
    </lineage>
</organism>
<evidence type="ECO:0000256" key="1">
    <source>
        <dbReference type="SAM" id="MobiDB-lite"/>
    </source>
</evidence>
<sequence>MISPEANIGRASRTSKTLFNTEKNPSAKWCGVVGDNA</sequence>
<dbReference type="EMBL" id="FR718689">
    <property type="protein sequence ID" value="CBX72364.1"/>
    <property type="molecule type" value="Genomic_DNA"/>
</dbReference>
<reference evidence="2" key="1">
    <citation type="journal article" date="2011" name="BMC Genomics">
        <title>Shotgun sequencing of Yersinia enterocolitica strain W22703 (biotype 2, serotype O:9): genomic evidence for oscillation between invertebrates and mammals.</title>
        <authorList>
            <person name="Fuchs T.M."/>
            <person name="Brandt K."/>
            <person name="Starke M."/>
            <person name="Rattei T."/>
        </authorList>
    </citation>
    <scope>NUCLEOTIDE SEQUENCE</scope>
</reference>
<name>F4N2Q6_YEREN</name>
<accession>F4N2Q6</accession>
<dbReference type="AlphaFoldDB" id="F4N2Q6"/>
<feature type="region of interest" description="Disordered" evidence="1">
    <location>
        <begin position="1"/>
        <end position="20"/>
    </location>
</feature>
<evidence type="ECO:0000313" key="2">
    <source>
        <dbReference type="EMBL" id="CBX72364.1"/>
    </source>
</evidence>
<gene>
    <name evidence="2" type="ORF">YEW_DQ15650</name>
</gene>
<proteinExistence type="predicted"/>